<dbReference type="Pfam" id="PF00589">
    <property type="entry name" value="Phage_integrase"/>
    <property type="match status" value="1"/>
</dbReference>
<dbReference type="PANTHER" id="PTHR33050:SF7">
    <property type="entry name" value="RIBONUCLEASE H"/>
    <property type="match status" value="1"/>
</dbReference>
<dbReference type="GO" id="GO:0015074">
    <property type="term" value="P:DNA integration"/>
    <property type="evidence" value="ECO:0007669"/>
    <property type="project" value="InterPro"/>
</dbReference>
<dbReference type="OMA" id="GHIRWER"/>
<proteinExistence type="predicted"/>
<dbReference type="InterPro" id="IPR000477">
    <property type="entry name" value="RT_dom"/>
</dbReference>
<dbReference type="AlphaFoldDB" id="A0A1D2M2Z1"/>
<dbReference type="GO" id="GO:0071897">
    <property type="term" value="P:DNA biosynthetic process"/>
    <property type="evidence" value="ECO:0007669"/>
    <property type="project" value="UniProtKB-ARBA"/>
</dbReference>
<dbReference type="InterPro" id="IPR013762">
    <property type="entry name" value="Integrase-like_cat_sf"/>
</dbReference>
<evidence type="ECO:0000256" key="2">
    <source>
        <dbReference type="ARBA" id="ARBA00023172"/>
    </source>
</evidence>
<dbReference type="Proteomes" id="UP000094527">
    <property type="component" value="Unassembled WGS sequence"/>
</dbReference>
<dbReference type="PANTHER" id="PTHR33050">
    <property type="entry name" value="REVERSE TRANSCRIPTASE DOMAIN-CONTAINING PROTEIN"/>
    <property type="match status" value="1"/>
</dbReference>
<evidence type="ECO:0000313" key="6">
    <source>
        <dbReference type="Proteomes" id="UP000094527"/>
    </source>
</evidence>
<comment type="caution">
    <text evidence="5">The sequence shown here is derived from an EMBL/GenBank/DDBJ whole genome shotgun (WGS) entry which is preliminary data.</text>
</comment>
<gene>
    <name evidence="5" type="ORF">Ocin01_19346</name>
</gene>
<dbReference type="Gene3D" id="3.30.70.270">
    <property type="match status" value="1"/>
</dbReference>
<organism evidence="5 6">
    <name type="scientific">Orchesella cincta</name>
    <name type="common">Springtail</name>
    <name type="synonym">Podura cincta</name>
    <dbReference type="NCBI Taxonomy" id="48709"/>
    <lineage>
        <taxon>Eukaryota</taxon>
        <taxon>Metazoa</taxon>
        <taxon>Ecdysozoa</taxon>
        <taxon>Arthropoda</taxon>
        <taxon>Hexapoda</taxon>
        <taxon>Collembola</taxon>
        <taxon>Entomobryomorpha</taxon>
        <taxon>Entomobryoidea</taxon>
        <taxon>Orchesellidae</taxon>
        <taxon>Orchesellinae</taxon>
        <taxon>Orchesella</taxon>
    </lineage>
</organism>
<protein>
    <submittedName>
        <fullName evidence="5">Putative enzymatic polyprotein</fullName>
    </submittedName>
</protein>
<dbReference type="SUPFAM" id="SSF56672">
    <property type="entry name" value="DNA/RNA polymerases"/>
    <property type="match status" value="1"/>
</dbReference>
<dbReference type="PROSITE" id="PS50878">
    <property type="entry name" value="RT_POL"/>
    <property type="match status" value="1"/>
</dbReference>
<dbReference type="InterPro" id="IPR002104">
    <property type="entry name" value="Integrase_catalytic"/>
</dbReference>
<dbReference type="InterPro" id="IPR043128">
    <property type="entry name" value="Rev_trsase/Diguanyl_cyclase"/>
</dbReference>
<accession>A0A1D2M2Z1</accession>
<dbReference type="EMBL" id="LJIJ01005543">
    <property type="protein sequence ID" value="ODM87335.1"/>
    <property type="molecule type" value="Genomic_DNA"/>
</dbReference>
<name>A0A1D2M2Z1_ORCCI</name>
<dbReference type="SUPFAM" id="SSF56349">
    <property type="entry name" value="DNA breaking-rejoining enzymes"/>
    <property type="match status" value="1"/>
</dbReference>
<dbReference type="CDD" id="cd09275">
    <property type="entry name" value="RNase_HI_RT_DIRS1"/>
    <property type="match status" value="1"/>
</dbReference>
<feature type="domain" description="Reverse transcriptase" evidence="3">
    <location>
        <begin position="30"/>
        <end position="212"/>
    </location>
</feature>
<dbReference type="Gene3D" id="3.10.10.10">
    <property type="entry name" value="HIV Type 1 Reverse Transcriptase, subunit A, domain 1"/>
    <property type="match status" value="1"/>
</dbReference>
<dbReference type="GO" id="GO:0006310">
    <property type="term" value="P:DNA recombination"/>
    <property type="evidence" value="ECO:0007669"/>
    <property type="project" value="UniProtKB-KW"/>
</dbReference>
<evidence type="ECO:0000259" key="3">
    <source>
        <dbReference type="PROSITE" id="PS50878"/>
    </source>
</evidence>
<keyword evidence="1" id="KW-0238">DNA-binding</keyword>
<dbReference type="InterPro" id="IPR011010">
    <property type="entry name" value="DNA_brk_join_enz"/>
</dbReference>
<dbReference type="Gene3D" id="1.10.150.130">
    <property type="match status" value="1"/>
</dbReference>
<feature type="domain" description="Tyr recombinase" evidence="4">
    <location>
        <begin position="669"/>
        <end position="875"/>
    </location>
</feature>
<dbReference type="InterPro" id="IPR052055">
    <property type="entry name" value="Hepadnavirus_pol/RT"/>
</dbReference>
<dbReference type="GO" id="GO:0003677">
    <property type="term" value="F:DNA binding"/>
    <property type="evidence" value="ECO:0007669"/>
    <property type="project" value="UniProtKB-KW"/>
</dbReference>
<reference evidence="5 6" key="1">
    <citation type="journal article" date="2016" name="Genome Biol. Evol.">
        <title>Gene Family Evolution Reflects Adaptation to Soil Environmental Stressors in the Genome of the Collembolan Orchesella cincta.</title>
        <authorList>
            <person name="Faddeeva-Vakhrusheva A."/>
            <person name="Derks M.F."/>
            <person name="Anvar S.Y."/>
            <person name="Agamennone V."/>
            <person name="Suring W."/>
            <person name="Smit S."/>
            <person name="van Straalen N.M."/>
            <person name="Roelofs D."/>
        </authorList>
    </citation>
    <scope>NUCLEOTIDE SEQUENCE [LARGE SCALE GENOMIC DNA]</scope>
    <source>
        <tissue evidence="5">Mixed pool</tissue>
    </source>
</reference>
<dbReference type="InterPro" id="IPR010998">
    <property type="entry name" value="Integrase_recombinase_N"/>
</dbReference>
<evidence type="ECO:0000256" key="1">
    <source>
        <dbReference type="ARBA" id="ARBA00023125"/>
    </source>
</evidence>
<dbReference type="STRING" id="48709.A0A1D2M2Z1"/>
<evidence type="ECO:0000313" key="5">
    <source>
        <dbReference type="EMBL" id="ODM87335.1"/>
    </source>
</evidence>
<keyword evidence="2" id="KW-0233">DNA recombination</keyword>
<dbReference type="InterPro" id="IPR043502">
    <property type="entry name" value="DNA/RNA_pol_sf"/>
</dbReference>
<dbReference type="Pfam" id="PF00078">
    <property type="entry name" value="RVT_1"/>
    <property type="match status" value="1"/>
</dbReference>
<keyword evidence="6" id="KW-1185">Reference proteome</keyword>
<evidence type="ECO:0000259" key="4">
    <source>
        <dbReference type="PROSITE" id="PS51898"/>
    </source>
</evidence>
<dbReference type="PROSITE" id="PS51898">
    <property type="entry name" value="TYR_RECOMBINASE"/>
    <property type="match status" value="1"/>
</dbReference>
<dbReference type="OrthoDB" id="2897838at2759"/>
<dbReference type="CDD" id="cd01647">
    <property type="entry name" value="RT_LTR"/>
    <property type="match status" value="1"/>
</dbReference>
<sequence length="878" mass="100049">MEGTWSNTHSTQDCIGLLITLHWNSTDAGGSTQTPFFVNGEFLSPIFLVPKPDGSQRFIFNLKSLNQYIENSKFKMEDIRTAIKLMRKGCYMATIDLKDAYYNIPIVESSRKYLRFEWNSNRYEFHCLPFGLCTAPRIFTKIMRPVMSHLRALGLVSVIYIDDVWVMGITYEECTRNVSTTISTLEELGFILNYKKSQLTPAQRVKFLGFYLNSDSMTIELPEMKQKGIHDKCQQFLNKSTSSLQSLSEFIGTLVSVTLAVPYGMLHTKSLEREKFIGLERHNFDYTKSVVLSPDCLKDIHWWSSAVKNAHTFIQSDSFDLTIFTDASTTGWGASCNDLSVGGYWSTHELHLHINCLELIAAYYGLRTFAKTQVHSNILLRIDNVTAIAYINKMGGIRFPHLSNIARTIWDFCESRALHVKATYIPSAENVEADRESRECFKETEWCLSDIHFETIVSQFGHFEVDLFASRINSKCEMYVSWKPDPYCFSVDAFTISWENKNFYAFPPFNMIPRVLKKIIDEHAQGVVVVPKWEAQPWFPVAPSSEQPGFDGRAFAREAFLLMGLSEASLELIVNSLSRQTWKQYQIHFRRWKEFSEDNHQSPYFSDIQIISDFIYHLYNNGASYSTLNSARSALSLILPKIENFPVGSHPIITRMLKGVSRSRPPAPRYESTWDPSCVLSYYNNLGPNENLNLTNLSYKCVTLLALATAQRVQTLSLMSRSNIVVRDDGLEVFIPERIKTSGIKATQPCLVIPKFVESPNLCVMSCLTVYLSVTSKIMDHSHDRVFVSISKPHVPVTTQTLSRWIKGALASCGIDTRLFCAHSTRHAATSAAYRNGVAIDEIKARAGWSERSKTFANFYNRPLDTRQNFAKSVFGMK</sequence>
<dbReference type="Gene3D" id="1.10.443.10">
    <property type="entry name" value="Intergrase catalytic core"/>
    <property type="match status" value="1"/>
</dbReference>